<comment type="caution">
    <text evidence="2">The sequence shown here is derived from an EMBL/GenBank/DDBJ whole genome shotgun (WGS) entry which is preliminary data.</text>
</comment>
<organism evidence="2 3">
    <name type="scientific">Galemys pyrenaicus</name>
    <name type="common">Iberian desman</name>
    <name type="synonym">Pyrenean desman</name>
    <dbReference type="NCBI Taxonomy" id="202257"/>
    <lineage>
        <taxon>Eukaryota</taxon>
        <taxon>Metazoa</taxon>
        <taxon>Chordata</taxon>
        <taxon>Craniata</taxon>
        <taxon>Vertebrata</taxon>
        <taxon>Euteleostomi</taxon>
        <taxon>Mammalia</taxon>
        <taxon>Eutheria</taxon>
        <taxon>Laurasiatheria</taxon>
        <taxon>Eulipotyphla</taxon>
        <taxon>Talpidae</taxon>
        <taxon>Galemys</taxon>
    </lineage>
</organism>
<dbReference type="PANTHER" id="PTHR15468:SF2">
    <property type="entry name" value="ZINC FINGER PROTEIN 185"/>
    <property type="match status" value="1"/>
</dbReference>
<proteinExistence type="predicted"/>
<protein>
    <submittedName>
        <fullName evidence="2">Zinc finger protein 185</fullName>
    </submittedName>
</protein>
<dbReference type="PANTHER" id="PTHR15468">
    <property type="entry name" value="ZNF185"/>
    <property type="match status" value="1"/>
</dbReference>
<evidence type="ECO:0000256" key="1">
    <source>
        <dbReference type="SAM" id="MobiDB-lite"/>
    </source>
</evidence>
<dbReference type="Proteomes" id="UP000700334">
    <property type="component" value="Unassembled WGS sequence"/>
</dbReference>
<dbReference type="OrthoDB" id="8909291at2759"/>
<evidence type="ECO:0000313" key="2">
    <source>
        <dbReference type="EMBL" id="KAG8505949.1"/>
    </source>
</evidence>
<dbReference type="InterPro" id="IPR052621">
    <property type="entry name" value="Cell_Prolif/Cornif_Regul"/>
</dbReference>
<evidence type="ECO:0000313" key="3">
    <source>
        <dbReference type="Proteomes" id="UP000700334"/>
    </source>
</evidence>
<reference evidence="2" key="1">
    <citation type="journal article" date="2021" name="Evol. Appl.">
        <title>The genome of the Pyrenean desman and the effects of bottlenecks and inbreeding on the genomic landscape of an endangered species.</title>
        <authorList>
            <person name="Escoda L."/>
            <person name="Castresana J."/>
        </authorList>
    </citation>
    <scope>NUCLEOTIDE SEQUENCE</scope>
    <source>
        <strain evidence="2">IBE-C5619</strain>
    </source>
</reference>
<accession>A0A8J5ZIX3</accession>
<keyword evidence="3" id="KW-1185">Reference proteome</keyword>
<sequence length="104" mass="10780">MSISALGSSGRGKARVPVPQAASSRPGLPGSGQQSARNSHGLAGVPQGRGLAALRLCPLLGPGKALPPGEEERNNVLKQMKVRTTLKGDKSWITKQDDSDGRTL</sequence>
<dbReference type="EMBL" id="JAGFMF010012202">
    <property type="protein sequence ID" value="KAG8505949.1"/>
    <property type="molecule type" value="Genomic_DNA"/>
</dbReference>
<feature type="region of interest" description="Disordered" evidence="1">
    <location>
        <begin position="1"/>
        <end position="46"/>
    </location>
</feature>
<name>A0A8J5ZIX3_GALPY</name>
<gene>
    <name evidence="2" type="ORF">J0S82_006172</name>
</gene>
<dbReference type="AlphaFoldDB" id="A0A8J5ZIX3"/>